<dbReference type="Proteomes" id="UP001595772">
    <property type="component" value="Unassembled WGS sequence"/>
</dbReference>
<keyword evidence="3" id="KW-1185">Reference proteome</keyword>
<name>A0ABV8GXA5_9BACI</name>
<evidence type="ECO:0008006" key="4">
    <source>
        <dbReference type="Google" id="ProtNLM"/>
    </source>
</evidence>
<evidence type="ECO:0000313" key="3">
    <source>
        <dbReference type="Proteomes" id="UP001595772"/>
    </source>
</evidence>
<dbReference type="EMBL" id="JBHSAO010000001">
    <property type="protein sequence ID" value="MFC4022799.1"/>
    <property type="molecule type" value="Genomic_DNA"/>
</dbReference>
<keyword evidence="1" id="KW-0472">Membrane</keyword>
<keyword evidence="1" id="KW-0812">Transmembrane</keyword>
<gene>
    <name evidence="2" type="ORF">ACFOUV_03100</name>
</gene>
<evidence type="ECO:0000313" key="2">
    <source>
        <dbReference type="EMBL" id="MFC4022799.1"/>
    </source>
</evidence>
<dbReference type="RefSeq" id="WP_379495295.1">
    <property type="nucleotide sequence ID" value="NZ_JBHSAO010000001.1"/>
</dbReference>
<comment type="caution">
    <text evidence="2">The sequence shown here is derived from an EMBL/GenBank/DDBJ whole genome shotgun (WGS) entry which is preliminary data.</text>
</comment>
<sequence>MRKLLSTTNNQHGFILPYVLFITTLALILITAHIHSYQLGIEITDRYVQQLKMETLFQMGRERIKTDIDEIAVPGTLNYNFPYGEVRIEVQEIEQNNYELFFTITTNSNNHIYAIKNILEVEENLTE</sequence>
<organism evidence="2 3">
    <name type="scientific">Oceanobacillus longus</name>
    <dbReference type="NCBI Taxonomy" id="930120"/>
    <lineage>
        <taxon>Bacteria</taxon>
        <taxon>Bacillati</taxon>
        <taxon>Bacillota</taxon>
        <taxon>Bacilli</taxon>
        <taxon>Bacillales</taxon>
        <taxon>Bacillaceae</taxon>
        <taxon>Oceanobacillus</taxon>
    </lineage>
</organism>
<feature type="transmembrane region" description="Helical" evidence="1">
    <location>
        <begin position="12"/>
        <end position="34"/>
    </location>
</feature>
<reference evidence="3" key="1">
    <citation type="journal article" date="2019" name="Int. J. Syst. Evol. Microbiol.">
        <title>The Global Catalogue of Microorganisms (GCM) 10K type strain sequencing project: providing services to taxonomists for standard genome sequencing and annotation.</title>
        <authorList>
            <consortium name="The Broad Institute Genomics Platform"/>
            <consortium name="The Broad Institute Genome Sequencing Center for Infectious Disease"/>
            <person name="Wu L."/>
            <person name="Ma J."/>
        </authorList>
    </citation>
    <scope>NUCLEOTIDE SEQUENCE [LARGE SCALE GENOMIC DNA]</scope>
    <source>
        <strain evidence="3">IBRC-M 10703</strain>
    </source>
</reference>
<protein>
    <recommendedName>
        <fullName evidence="4">ComG operon protein 7</fullName>
    </recommendedName>
</protein>
<evidence type="ECO:0000256" key="1">
    <source>
        <dbReference type="SAM" id="Phobius"/>
    </source>
</evidence>
<proteinExistence type="predicted"/>
<keyword evidence="1" id="KW-1133">Transmembrane helix</keyword>
<accession>A0ABV8GXA5</accession>